<dbReference type="PANTHER" id="PTHR47162:SF10">
    <property type="entry name" value="METHYL-CPG-BINDING DOMAIN-CONTAINING PROTEIN 9 ISOFORM X1"/>
    <property type="match status" value="1"/>
</dbReference>
<dbReference type="PANTHER" id="PTHR47162">
    <property type="entry name" value="OS02G0192300 PROTEIN"/>
    <property type="match status" value="1"/>
</dbReference>
<evidence type="ECO:0000313" key="1">
    <source>
        <dbReference type="EMBL" id="KAL0336157.1"/>
    </source>
</evidence>
<accession>A0AAW2MY31</accession>
<proteinExistence type="predicted"/>
<protein>
    <submittedName>
        <fullName evidence="1">Methyl-CpG-binding domain-containing protein 9</fullName>
    </submittedName>
</protein>
<dbReference type="InterPro" id="IPR003889">
    <property type="entry name" value="FYrich_C"/>
</dbReference>
<dbReference type="Gene3D" id="3.30.160.360">
    <property type="match status" value="1"/>
</dbReference>
<reference evidence="1" key="1">
    <citation type="submission" date="2020-06" db="EMBL/GenBank/DDBJ databases">
        <authorList>
            <person name="Li T."/>
            <person name="Hu X."/>
            <person name="Zhang T."/>
            <person name="Song X."/>
            <person name="Zhang H."/>
            <person name="Dai N."/>
            <person name="Sheng W."/>
            <person name="Hou X."/>
            <person name="Wei L."/>
        </authorList>
    </citation>
    <scope>NUCLEOTIDE SEQUENCE</scope>
    <source>
        <strain evidence="1">G02</strain>
        <tissue evidence="1">Leaf</tissue>
    </source>
</reference>
<dbReference type="AlphaFoldDB" id="A0AAW2MY31"/>
<name>A0AAW2MY31_SESRA</name>
<reference evidence="1" key="2">
    <citation type="journal article" date="2024" name="Plant">
        <title>Genomic evolution and insights into agronomic trait innovations of Sesamum species.</title>
        <authorList>
            <person name="Miao H."/>
            <person name="Wang L."/>
            <person name="Qu L."/>
            <person name="Liu H."/>
            <person name="Sun Y."/>
            <person name="Le M."/>
            <person name="Wang Q."/>
            <person name="Wei S."/>
            <person name="Zheng Y."/>
            <person name="Lin W."/>
            <person name="Duan Y."/>
            <person name="Cao H."/>
            <person name="Xiong S."/>
            <person name="Wang X."/>
            <person name="Wei L."/>
            <person name="Li C."/>
            <person name="Ma Q."/>
            <person name="Ju M."/>
            <person name="Zhao R."/>
            <person name="Li G."/>
            <person name="Mu C."/>
            <person name="Tian Q."/>
            <person name="Mei H."/>
            <person name="Zhang T."/>
            <person name="Gao T."/>
            <person name="Zhang H."/>
        </authorList>
    </citation>
    <scope>NUCLEOTIDE SEQUENCE</scope>
    <source>
        <strain evidence="1">G02</strain>
    </source>
</reference>
<comment type="caution">
    <text evidence="1">The sequence shown here is derived from an EMBL/GenBank/DDBJ whole genome shotgun (WGS) entry which is preliminary data.</text>
</comment>
<gene>
    <name evidence="1" type="ORF">Sradi_4827600</name>
</gene>
<dbReference type="GO" id="GO:0005634">
    <property type="term" value="C:nucleus"/>
    <property type="evidence" value="ECO:0007669"/>
    <property type="project" value="InterPro"/>
</dbReference>
<sequence>MEDVARHLGLQSRYHYLETENGSNEFAVSRTGLKIDPVKKVSSAFLAAQNCRQRQRGSNSQGFLSSSGTIAGIVDPRPSYHNTDQIWPVGYRASWHDRITGSLFVCDVADGGDSGPIFKIQRYPCTMQSTPVGSTILSKKKQIPCKGDDQRSGNLIGDAVGLNDVIGDFQVEGRSTSSVWEMVSQAFLFGLDADFVQEIIEQLPGVTACSEYKNLNDRKHNSGLQTVWELAWRFLEVLGLEQPFSFHELESELVSPWLDSYPLDSRYETVDIRDAAPSGSEKASQAGAACHGRCTGLLLAKILGSLLKLLSVSCCQKAAVYVCPNFDAGESKSRRGRKKDLDCLAALKKTKIDMLPVNELTWQEIARRYILAVLSMEGNLDSTEIASRESGKVFHCLRGDGGILCGSLMGVAALERDAVVLADAMKEIFGSLKSKNEVVSLCERESDINGAQTIEVSDSVIPEWAQVLEPVRKLPQMLEPGSEGVSMKHWRETLLIGLKRY</sequence>
<organism evidence="1">
    <name type="scientific">Sesamum radiatum</name>
    <name type="common">Black benniseed</name>
    <dbReference type="NCBI Taxonomy" id="300843"/>
    <lineage>
        <taxon>Eukaryota</taxon>
        <taxon>Viridiplantae</taxon>
        <taxon>Streptophyta</taxon>
        <taxon>Embryophyta</taxon>
        <taxon>Tracheophyta</taxon>
        <taxon>Spermatophyta</taxon>
        <taxon>Magnoliopsida</taxon>
        <taxon>eudicotyledons</taxon>
        <taxon>Gunneridae</taxon>
        <taxon>Pentapetalae</taxon>
        <taxon>asterids</taxon>
        <taxon>lamiids</taxon>
        <taxon>Lamiales</taxon>
        <taxon>Pedaliaceae</taxon>
        <taxon>Sesamum</taxon>
    </lineage>
</organism>
<dbReference type="EMBL" id="JACGWJ010000021">
    <property type="protein sequence ID" value="KAL0336157.1"/>
    <property type="molecule type" value="Genomic_DNA"/>
</dbReference>
<dbReference type="Pfam" id="PF05965">
    <property type="entry name" value="FYRC"/>
    <property type="match status" value="1"/>
</dbReference>